<feature type="transmembrane region" description="Helical" evidence="8">
    <location>
        <begin position="293"/>
        <end position="316"/>
    </location>
</feature>
<feature type="transmembrane region" description="Helical" evidence="8">
    <location>
        <begin position="71"/>
        <end position="89"/>
    </location>
</feature>
<feature type="transmembrane region" description="Helical" evidence="8">
    <location>
        <begin position="12"/>
        <end position="33"/>
    </location>
</feature>
<evidence type="ECO:0000313" key="11">
    <source>
        <dbReference type="Proteomes" id="UP000015462"/>
    </source>
</evidence>
<feature type="transmembrane region" description="Helical" evidence="8">
    <location>
        <begin position="240"/>
        <end position="260"/>
    </location>
</feature>
<organism evidence="10 11">
    <name type="scientific">Cycloclasticus pugetii</name>
    <dbReference type="NCBI Taxonomy" id="34068"/>
    <lineage>
        <taxon>Bacteria</taxon>
        <taxon>Pseudomonadati</taxon>
        <taxon>Pseudomonadota</taxon>
        <taxon>Gammaproteobacteria</taxon>
        <taxon>Thiotrichales</taxon>
        <taxon>Piscirickettsiaceae</taxon>
        <taxon>Cycloclasticus</taxon>
    </lineage>
</organism>
<keyword evidence="2" id="KW-0813">Transport</keyword>
<evidence type="ECO:0000256" key="3">
    <source>
        <dbReference type="ARBA" id="ARBA00022475"/>
    </source>
</evidence>
<keyword evidence="6 8" id="KW-1133">Transmembrane helix</keyword>
<evidence type="ECO:0000256" key="7">
    <source>
        <dbReference type="ARBA" id="ARBA00023136"/>
    </source>
</evidence>
<reference evidence="10 11" key="1">
    <citation type="journal article" date="2013" name="Genome Announc.">
        <title>Genome Sequence of the Pyrene- and Fluoranthene-Degrading Bacterium Cycloclasticus sp. Strain PY97M.</title>
        <authorList>
            <person name="Cui Z."/>
            <person name="Xu G."/>
            <person name="Li Q."/>
            <person name="Gao W."/>
            <person name="Zheng L."/>
        </authorList>
    </citation>
    <scope>NUCLEOTIDE SEQUENCE [LARGE SCALE GENOMIC DNA]</scope>
    <source>
        <strain evidence="10 11">PY97M</strain>
    </source>
</reference>
<feature type="transmembrane region" description="Helical" evidence="8">
    <location>
        <begin position="357"/>
        <end position="378"/>
    </location>
</feature>
<gene>
    <name evidence="10" type="ORF">L196_03881</name>
</gene>
<feature type="transmembrane region" description="Helical" evidence="8">
    <location>
        <begin position="202"/>
        <end position="228"/>
    </location>
</feature>
<evidence type="ECO:0000256" key="4">
    <source>
        <dbReference type="ARBA" id="ARBA00022519"/>
    </source>
</evidence>
<feature type="transmembrane region" description="Helical" evidence="8">
    <location>
        <begin position="267"/>
        <end position="287"/>
    </location>
</feature>
<name>A0AB33Z3N2_9GAMM</name>
<keyword evidence="3" id="KW-1003">Cell membrane</keyword>
<dbReference type="SUPFAM" id="SSF103473">
    <property type="entry name" value="MFS general substrate transporter"/>
    <property type="match status" value="1"/>
</dbReference>
<feature type="transmembrane region" description="Helical" evidence="8">
    <location>
        <begin position="163"/>
        <end position="181"/>
    </location>
</feature>
<accession>A0AB33Z3N2</accession>
<keyword evidence="11" id="KW-1185">Reference proteome</keyword>
<comment type="subcellular location">
    <subcellularLocation>
        <location evidence="1">Cell inner membrane</location>
        <topology evidence="1">Multi-pass membrane protein</topology>
    </subcellularLocation>
</comment>
<dbReference type="RefSeq" id="WP_015006328.1">
    <property type="nucleotide sequence ID" value="NZ_KE646806.1"/>
</dbReference>
<keyword evidence="4" id="KW-0997">Cell inner membrane</keyword>
<dbReference type="Gene3D" id="1.20.1250.20">
    <property type="entry name" value="MFS general substrate transporter like domains"/>
    <property type="match status" value="2"/>
</dbReference>
<evidence type="ECO:0000256" key="8">
    <source>
        <dbReference type="SAM" id="Phobius"/>
    </source>
</evidence>
<feature type="transmembrane region" description="Helical" evidence="8">
    <location>
        <begin position="328"/>
        <end position="351"/>
    </location>
</feature>
<evidence type="ECO:0000256" key="5">
    <source>
        <dbReference type="ARBA" id="ARBA00022692"/>
    </source>
</evidence>
<dbReference type="InterPro" id="IPR036259">
    <property type="entry name" value="MFS_trans_sf"/>
</dbReference>
<dbReference type="GO" id="GO:0015528">
    <property type="term" value="F:lactose:proton symporter activity"/>
    <property type="evidence" value="ECO:0007669"/>
    <property type="project" value="TreeGrafter"/>
</dbReference>
<evidence type="ECO:0000256" key="6">
    <source>
        <dbReference type="ARBA" id="ARBA00022989"/>
    </source>
</evidence>
<feature type="transmembrane region" description="Helical" evidence="8">
    <location>
        <begin position="95"/>
        <end position="113"/>
    </location>
</feature>
<dbReference type="PANTHER" id="PTHR23522:SF10">
    <property type="entry name" value="3-PHENYLPROPIONIC ACID TRANSPORTER-RELATED"/>
    <property type="match status" value="1"/>
</dbReference>
<evidence type="ECO:0000259" key="9">
    <source>
        <dbReference type="Pfam" id="PF12832"/>
    </source>
</evidence>
<evidence type="ECO:0000256" key="2">
    <source>
        <dbReference type="ARBA" id="ARBA00022448"/>
    </source>
</evidence>
<dbReference type="Proteomes" id="UP000015462">
    <property type="component" value="Unassembled WGS sequence"/>
</dbReference>
<feature type="transmembrane region" description="Helical" evidence="8">
    <location>
        <begin position="39"/>
        <end position="64"/>
    </location>
</feature>
<dbReference type="InterPro" id="IPR026032">
    <property type="entry name" value="HcaT-like"/>
</dbReference>
<dbReference type="PIRSF" id="PIRSF004925">
    <property type="entry name" value="HcaT"/>
    <property type="match status" value="1"/>
</dbReference>
<feature type="domain" description="Major facilitator superfamily associated" evidence="9">
    <location>
        <begin position="8"/>
        <end position="361"/>
    </location>
</feature>
<dbReference type="Pfam" id="PF12832">
    <property type="entry name" value="MFS_1_like"/>
    <property type="match status" value="1"/>
</dbReference>
<keyword evidence="5 8" id="KW-0812">Transmembrane</keyword>
<protein>
    <submittedName>
        <fullName evidence="10">MFS metabolite transporter</fullName>
    </submittedName>
</protein>
<comment type="caution">
    <text evidence="10">The sequence shown here is derived from an EMBL/GenBank/DDBJ whole genome shotgun (WGS) entry which is preliminary data.</text>
</comment>
<evidence type="ECO:0000313" key="10">
    <source>
        <dbReference type="EMBL" id="EPD13643.1"/>
    </source>
</evidence>
<dbReference type="GO" id="GO:0030395">
    <property type="term" value="F:lactose binding"/>
    <property type="evidence" value="ECO:0007669"/>
    <property type="project" value="TreeGrafter"/>
</dbReference>
<dbReference type="EMBL" id="ASHL01000002">
    <property type="protein sequence ID" value="EPD13643.1"/>
    <property type="molecule type" value="Genomic_DNA"/>
</dbReference>
<dbReference type="InterPro" id="IPR024989">
    <property type="entry name" value="MFS_assoc_dom"/>
</dbReference>
<keyword evidence="7 8" id="KW-0472">Membrane</keyword>
<sequence length="396" mass="44087">MANQKLPYWRLSGFYFFYFASLGALTPYLGLYLNSIGYMAVQVGLVFAVMQGTKLVSPSILAWISSGFNDRMRLIQLASFVSAAAYTCVLFEQEFVAILLIFFVFSFFWNAMLPQFEAVTLTKLAQRTNLYSGIRLWGSVGFVVTVLGVGYVLTVIGLDEWPLLVSLCLVMIFLSSLLLSEKGRKKHPTKGPTIYSILSKKAIVAFFMVVFLMQASHGAYYAFFSILLDKLDYNETEIGLLWSLGVFAEIAIFIIIQKLFHHLQLRFVLLLSIFLTIIRWLIIAWLAESLVALLVAQLLHAASFGSFHVVCIQLTHHYFKGAAQDKGQALYTSIGYGAGGMFGGLLAGFLWDGFGSQWVFTMASFLSAIAFFVAWNWVERGNSEDLAATGEGISSV</sequence>
<dbReference type="PANTHER" id="PTHR23522">
    <property type="entry name" value="BLL5896 PROTEIN"/>
    <property type="match status" value="1"/>
</dbReference>
<dbReference type="AlphaFoldDB" id="A0AB33Z3N2"/>
<dbReference type="NCBIfam" id="NF037955">
    <property type="entry name" value="mfs"/>
    <property type="match status" value="1"/>
</dbReference>
<dbReference type="GO" id="GO:0005886">
    <property type="term" value="C:plasma membrane"/>
    <property type="evidence" value="ECO:0007669"/>
    <property type="project" value="UniProtKB-SubCell"/>
</dbReference>
<evidence type="ECO:0000256" key="1">
    <source>
        <dbReference type="ARBA" id="ARBA00004429"/>
    </source>
</evidence>
<feature type="transmembrane region" description="Helical" evidence="8">
    <location>
        <begin position="134"/>
        <end position="157"/>
    </location>
</feature>
<proteinExistence type="predicted"/>